<dbReference type="GO" id="GO:0003735">
    <property type="term" value="F:structural constituent of ribosome"/>
    <property type="evidence" value="ECO:0007669"/>
    <property type="project" value="InterPro"/>
</dbReference>
<evidence type="ECO:0000256" key="4">
    <source>
        <dbReference type="ARBA" id="ARBA00022771"/>
    </source>
</evidence>
<proteinExistence type="inferred from homology"/>
<dbReference type="Gene3D" id="2.20.25.30">
    <property type="match status" value="1"/>
</dbReference>
<dbReference type="InterPro" id="IPR011331">
    <property type="entry name" value="Ribosomal_eL37/eL43"/>
</dbReference>
<reference evidence="10 11" key="1">
    <citation type="journal article" date="2014" name="Genome Biol.">
        <title>Transcriptome and methylome profiling reveals relics of genome dominance in the mesopolyploid Brassica oleracea.</title>
        <authorList>
            <person name="Parkin I.A."/>
            <person name="Koh C."/>
            <person name="Tang H."/>
            <person name="Robinson S.J."/>
            <person name="Kagale S."/>
            <person name="Clarke W.E."/>
            <person name="Town C.D."/>
            <person name="Nixon J."/>
            <person name="Krishnakumar V."/>
            <person name="Bidwell S.L."/>
            <person name="Denoeud F."/>
            <person name="Belcram H."/>
            <person name="Links M.G."/>
            <person name="Just J."/>
            <person name="Clarke C."/>
            <person name="Bender T."/>
            <person name="Huebert T."/>
            <person name="Mason A.S."/>
            <person name="Pires J.C."/>
            <person name="Barker G."/>
            <person name="Moore J."/>
            <person name="Walley P.G."/>
            <person name="Manoli S."/>
            <person name="Batley J."/>
            <person name="Edwards D."/>
            <person name="Nelson M.N."/>
            <person name="Wang X."/>
            <person name="Paterson A.H."/>
            <person name="King G."/>
            <person name="Bancroft I."/>
            <person name="Chalhoub B."/>
            <person name="Sharpe A.G."/>
        </authorList>
    </citation>
    <scope>NUCLEOTIDE SEQUENCE</scope>
    <source>
        <strain evidence="10 11">cv. TO1000</strain>
    </source>
</reference>
<evidence type="ECO:0000256" key="2">
    <source>
        <dbReference type="ARBA" id="ARBA00022723"/>
    </source>
</evidence>
<feature type="compositionally biased region" description="Basic and acidic residues" evidence="9">
    <location>
        <begin position="140"/>
        <end position="149"/>
    </location>
</feature>
<evidence type="ECO:0000256" key="7">
    <source>
        <dbReference type="ARBA" id="ARBA00022980"/>
    </source>
</evidence>
<dbReference type="PANTHER" id="PTHR10768:SF25">
    <property type="entry name" value="LARGE RIBOSOMAL SUBUNIT PROTEIN EL37X-RELATED"/>
    <property type="match status" value="1"/>
</dbReference>
<dbReference type="GO" id="GO:0019843">
    <property type="term" value="F:rRNA binding"/>
    <property type="evidence" value="ECO:0007669"/>
    <property type="project" value="UniProtKB-KW"/>
</dbReference>
<keyword evidence="7" id="KW-0689">Ribosomal protein</keyword>
<dbReference type="AlphaFoldDB" id="A0A0D3BBL5"/>
<name>A0A0D3BBL5_BRAOL</name>
<dbReference type="STRING" id="109376.A0A0D3BBL5"/>
<sequence length="159" mass="17990">MDQSSPIELSHKVPWSGHKPIVSPKKDMVVSTPDLDTDPLVPRWTRNMSLVRSSPLPKCHWRLDTKGTGSFGKRRNKSHTLCVRCGRRSFHIQKSRCSACAYPAARKRTYNWSVKAIRRKTTGTGRMRYLKSVPRRLKTGFREGTEAKPRNKAAAASSA</sequence>
<evidence type="ECO:0000256" key="8">
    <source>
        <dbReference type="ARBA" id="ARBA00023274"/>
    </source>
</evidence>
<dbReference type="PROSITE" id="PS01077">
    <property type="entry name" value="RIBOSOMAL_L37E"/>
    <property type="match status" value="1"/>
</dbReference>
<dbReference type="FunFam" id="2.20.25.30:FF:000001">
    <property type="entry name" value="Ribosomal protein L37"/>
    <property type="match status" value="1"/>
</dbReference>
<dbReference type="eggNOG" id="KOG3475">
    <property type="taxonomic scope" value="Eukaryota"/>
</dbReference>
<keyword evidence="5" id="KW-0862">Zinc</keyword>
<dbReference type="EnsemblPlants" id="Bo3g068260.1">
    <property type="protein sequence ID" value="Bo3g068260.1"/>
    <property type="gene ID" value="Bo3g068260"/>
</dbReference>
<dbReference type="PANTHER" id="PTHR10768">
    <property type="entry name" value="60S RIBOSOMAL PROTEIN L37"/>
    <property type="match status" value="1"/>
</dbReference>
<dbReference type="InterPro" id="IPR011332">
    <property type="entry name" value="Ribosomal_zn-bd"/>
</dbReference>
<accession>A0A0D3BBL5</accession>
<dbReference type="Pfam" id="PF01907">
    <property type="entry name" value="Ribosomal_L37e"/>
    <property type="match status" value="1"/>
</dbReference>
<feature type="region of interest" description="Disordered" evidence="9">
    <location>
        <begin position="139"/>
        <end position="159"/>
    </location>
</feature>
<evidence type="ECO:0000256" key="3">
    <source>
        <dbReference type="ARBA" id="ARBA00022730"/>
    </source>
</evidence>
<organism evidence="10 11">
    <name type="scientific">Brassica oleracea var. oleracea</name>
    <dbReference type="NCBI Taxonomy" id="109376"/>
    <lineage>
        <taxon>Eukaryota</taxon>
        <taxon>Viridiplantae</taxon>
        <taxon>Streptophyta</taxon>
        <taxon>Embryophyta</taxon>
        <taxon>Tracheophyta</taxon>
        <taxon>Spermatophyta</taxon>
        <taxon>Magnoliopsida</taxon>
        <taxon>eudicotyledons</taxon>
        <taxon>Gunneridae</taxon>
        <taxon>Pentapetalae</taxon>
        <taxon>rosids</taxon>
        <taxon>malvids</taxon>
        <taxon>Brassicales</taxon>
        <taxon>Brassicaceae</taxon>
        <taxon>Brassiceae</taxon>
        <taxon>Brassica</taxon>
    </lineage>
</organism>
<keyword evidence="3" id="KW-0699">rRNA-binding</keyword>
<dbReference type="HOGENOM" id="CLU_1663192_0_0_1"/>
<dbReference type="GO" id="GO:0022625">
    <property type="term" value="C:cytosolic large ribosomal subunit"/>
    <property type="evidence" value="ECO:0007669"/>
    <property type="project" value="TreeGrafter"/>
</dbReference>
<keyword evidence="4" id="KW-0863">Zinc-finger</keyword>
<keyword evidence="6" id="KW-0694">RNA-binding</keyword>
<evidence type="ECO:0000256" key="9">
    <source>
        <dbReference type="SAM" id="MobiDB-lite"/>
    </source>
</evidence>
<evidence type="ECO:0000313" key="11">
    <source>
        <dbReference type="Proteomes" id="UP000032141"/>
    </source>
</evidence>
<comment type="similarity">
    <text evidence="1">Belongs to the eukaryotic ribosomal protein eL37 family.</text>
</comment>
<keyword evidence="8" id="KW-0687">Ribonucleoprotein</keyword>
<keyword evidence="2" id="KW-0479">Metal-binding</keyword>
<dbReference type="Proteomes" id="UP000032141">
    <property type="component" value="Chromosome C3"/>
</dbReference>
<protein>
    <recommendedName>
        <fullName evidence="12">Ribosomal protein L37</fullName>
    </recommendedName>
</protein>
<evidence type="ECO:0000256" key="6">
    <source>
        <dbReference type="ARBA" id="ARBA00022884"/>
    </source>
</evidence>
<evidence type="ECO:0000256" key="5">
    <source>
        <dbReference type="ARBA" id="ARBA00022833"/>
    </source>
</evidence>
<dbReference type="InterPro" id="IPR001569">
    <property type="entry name" value="Ribosomal_eL37"/>
</dbReference>
<dbReference type="GO" id="GO:0008270">
    <property type="term" value="F:zinc ion binding"/>
    <property type="evidence" value="ECO:0007669"/>
    <property type="project" value="UniProtKB-KW"/>
</dbReference>
<dbReference type="GO" id="GO:0006412">
    <property type="term" value="P:translation"/>
    <property type="evidence" value="ECO:0007669"/>
    <property type="project" value="InterPro"/>
</dbReference>
<evidence type="ECO:0000256" key="1">
    <source>
        <dbReference type="ARBA" id="ARBA00009805"/>
    </source>
</evidence>
<evidence type="ECO:0008006" key="12">
    <source>
        <dbReference type="Google" id="ProtNLM"/>
    </source>
</evidence>
<dbReference type="OMA" id="PLPKCHW"/>
<reference evidence="10" key="2">
    <citation type="submission" date="2015-03" db="UniProtKB">
        <authorList>
            <consortium name="EnsemblPlants"/>
        </authorList>
    </citation>
    <scope>IDENTIFICATION</scope>
</reference>
<dbReference type="InterPro" id="IPR018267">
    <property type="entry name" value="Ribosomal_eL37_CS"/>
</dbReference>
<evidence type="ECO:0000313" key="10">
    <source>
        <dbReference type="EnsemblPlants" id="Bo3g068260.1"/>
    </source>
</evidence>
<dbReference type="Gramene" id="Bo3g068260.1">
    <property type="protein sequence ID" value="Bo3g068260.1"/>
    <property type="gene ID" value="Bo3g068260"/>
</dbReference>
<dbReference type="SUPFAM" id="SSF57829">
    <property type="entry name" value="Zn-binding ribosomal proteins"/>
    <property type="match status" value="1"/>
</dbReference>
<keyword evidence="11" id="KW-1185">Reference proteome</keyword>